<evidence type="ECO:0000313" key="3">
    <source>
        <dbReference type="Proteomes" id="UP000199352"/>
    </source>
</evidence>
<dbReference type="Proteomes" id="UP000199352">
    <property type="component" value="Unassembled WGS sequence"/>
</dbReference>
<reference evidence="3" key="1">
    <citation type="submission" date="2016-10" db="EMBL/GenBank/DDBJ databases">
        <authorList>
            <person name="Varghese N."/>
            <person name="Submissions S."/>
        </authorList>
    </citation>
    <scope>NUCLEOTIDE SEQUENCE [LARGE SCALE GENOMIC DNA]</scope>
    <source>
        <strain evidence="3">CGMCC 4.3525</strain>
    </source>
</reference>
<dbReference type="STRING" id="402600.SAMN05216188_115133"/>
<dbReference type="Pfam" id="PF13560">
    <property type="entry name" value="HTH_31"/>
    <property type="match status" value="1"/>
</dbReference>
<dbReference type="Pfam" id="PF19054">
    <property type="entry name" value="DUF5753"/>
    <property type="match status" value="1"/>
</dbReference>
<dbReference type="AlphaFoldDB" id="A0A1H9RXY7"/>
<evidence type="ECO:0000259" key="1">
    <source>
        <dbReference type="Pfam" id="PF19054"/>
    </source>
</evidence>
<name>A0A1H9RXY7_9PSEU</name>
<proteinExistence type="predicted"/>
<organism evidence="2 3">
    <name type="scientific">Lentzea xinjiangensis</name>
    <dbReference type="NCBI Taxonomy" id="402600"/>
    <lineage>
        <taxon>Bacteria</taxon>
        <taxon>Bacillati</taxon>
        <taxon>Actinomycetota</taxon>
        <taxon>Actinomycetes</taxon>
        <taxon>Pseudonocardiales</taxon>
        <taxon>Pseudonocardiaceae</taxon>
        <taxon>Lentzea</taxon>
    </lineage>
</organism>
<feature type="domain" description="DUF5753" evidence="1">
    <location>
        <begin position="108"/>
        <end position="274"/>
    </location>
</feature>
<dbReference type="EMBL" id="FOFR01000015">
    <property type="protein sequence ID" value="SER77662.1"/>
    <property type="molecule type" value="Genomic_DNA"/>
</dbReference>
<dbReference type="InterPro" id="IPR043917">
    <property type="entry name" value="DUF5753"/>
</dbReference>
<evidence type="ECO:0000313" key="2">
    <source>
        <dbReference type="EMBL" id="SER77662.1"/>
    </source>
</evidence>
<accession>A0A1H9RXY7</accession>
<sequence length="281" mass="30835">MPKRDSTARGRELGTGIRSAVEATGLSARVIAEMLDWHESKLSNVINGRGGATLLEVALLLGLCRVSPAEQRHLLSLYPVIDQKGWWQEHGRCSPILPRTAIENLKIAKVLVGWQTHMVPLLLQTVDYMSAVLSASPTVPTDELQDRVQAQLAMQDELWRNRVECTFYLHESALHLKVGGAEVHAGQLFHLLLMASWSNIDVRVVPTALGAHAGLSGPFTSLTFENYAPLVWVETDNSSLFVEGKEAIAGYDSIIGLLDETSLDATESKALLARLHEELEA</sequence>
<keyword evidence="3" id="KW-1185">Reference proteome</keyword>
<protein>
    <recommendedName>
        <fullName evidence="1">DUF5753 domain-containing protein</fullName>
    </recommendedName>
</protein>
<gene>
    <name evidence="2" type="ORF">SAMN05216188_115133</name>
</gene>